<dbReference type="OrthoDB" id="9816297at2"/>
<evidence type="ECO:0000256" key="1">
    <source>
        <dbReference type="ARBA" id="ARBA00022741"/>
    </source>
</evidence>
<organism evidence="3 4">
    <name type="scientific">Paenibacillus algicola</name>
    <dbReference type="NCBI Taxonomy" id="2565926"/>
    <lineage>
        <taxon>Bacteria</taxon>
        <taxon>Bacillati</taxon>
        <taxon>Bacillota</taxon>
        <taxon>Bacilli</taxon>
        <taxon>Bacillales</taxon>
        <taxon>Paenibacillaceae</taxon>
        <taxon>Paenibacillus</taxon>
    </lineage>
</organism>
<keyword evidence="1" id="KW-0547">Nucleotide-binding</keyword>
<dbReference type="GO" id="GO:0009898">
    <property type="term" value="C:cytoplasmic side of plasma membrane"/>
    <property type="evidence" value="ECO:0007669"/>
    <property type="project" value="TreeGrafter"/>
</dbReference>
<dbReference type="InterPro" id="IPR033875">
    <property type="entry name" value="FlhG"/>
</dbReference>
<dbReference type="InterPro" id="IPR050625">
    <property type="entry name" value="ParA/MinD_ATPase"/>
</dbReference>
<evidence type="ECO:0000313" key="4">
    <source>
        <dbReference type="Proteomes" id="UP000300879"/>
    </source>
</evidence>
<dbReference type="SUPFAM" id="SSF52540">
    <property type="entry name" value="P-loop containing nucleoside triphosphate hydrolases"/>
    <property type="match status" value="1"/>
</dbReference>
<gene>
    <name evidence="3" type="ORF">E6C60_2491</name>
</gene>
<dbReference type="CDD" id="cd02038">
    <property type="entry name" value="FlhG-like"/>
    <property type="match status" value="1"/>
</dbReference>
<dbReference type="PANTHER" id="PTHR43384:SF4">
    <property type="entry name" value="CELLULOSE BIOSYNTHESIS PROTEIN BCSQ-RELATED"/>
    <property type="match status" value="1"/>
</dbReference>
<dbReference type="GO" id="GO:0051782">
    <property type="term" value="P:negative regulation of cell division"/>
    <property type="evidence" value="ECO:0007669"/>
    <property type="project" value="TreeGrafter"/>
</dbReference>
<dbReference type="GO" id="GO:0016887">
    <property type="term" value="F:ATP hydrolysis activity"/>
    <property type="evidence" value="ECO:0007669"/>
    <property type="project" value="TreeGrafter"/>
</dbReference>
<protein>
    <submittedName>
        <fullName evidence="3">Cobyrinic acid ac-diamide synthase</fullName>
    </submittedName>
</protein>
<evidence type="ECO:0000256" key="2">
    <source>
        <dbReference type="ARBA" id="ARBA00022840"/>
    </source>
</evidence>
<dbReference type="GO" id="GO:0005524">
    <property type="term" value="F:ATP binding"/>
    <property type="evidence" value="ECO:0007669"/>
    <property type="project" value="UniProtKB-KW"/>
</dbReference>
<sequence length="293" mass="32052">MSDQAEALRQLATSQASADMTAVPRSARFITVCSGKGGVGKSNFTLNFALALQQQGKKVLIFDADLGMANIDVLMGVSSRYNVYHVLRQEKSLAEVIHHGPYGLPFIAGGSGIADMFAMTDKDVSRFIQQMEALASDLDYILFDTGAGLSRENINFITAADQCLVVTTPEPTSVTDAYALIKVVHNNHPEVPFTLMINRAGDAQEAQETSSKIILTAKRFLQLDISLLGYVRDDQSVSRSVKRQVPFLVGFPKSEASRDIERLAANYADVPFKDSGTVHKGVKGFVQRFLKRK</sequence>
<dbReference type="AlphaFoldDB" id="A0A4P8XLC7"/>
<dbReference type="InterPro" id="IPR033756">
    <property type="entry name" value="YlxH/NBP35"/>
</dbReference>
<dbReference type="InterPro" id="IPR025501">
    <property type="entry name" value="MinD_FleN"/>
</dbReference>
<dbReference type="InterPro" id="IPR027417">
    <property type="entry name" value="P-loop_NTPase"/>
</dbReference>
<name>A0A4P8XLC7_9BACL</name>
<dbReference type="RefSeq" id="WP_138226110.1">
    <property type="nucleotide sequence ID" value="NZ_CP040396.1"/>
</dbReference>
<proteinExistence type="predicted"/>
<dbReference type="Proteomes" id="UP000300879">
    <property type="component" value="Chromosome"/>
</dbReference>
<keyword evidence="4" id="KW-1185">Reference proteome</keyword>
<dbReference type="PIRSF" id="PIRSF003092">
    <property type="entry name" value="MinD"/>
    <property type="match status" value="1"/>
</dbReference>
<accession>A0A4P8XLC7</accession>
<dbReference type="GO" id="GO:0005829">
    <property type="term" value="C:cytosol"/>
    <property type="evidence" value="ECO:0007669"/>
    <property type="project" value="TreeGrafter"/>
</dbReference>
<dbReference type="Pfam" id="PF10609">
    <property type="entry name" value="ParA"/>
    <property type="match status" value="1"/>
</dbReference>
<dbReference type="EMBL" id="CP040396">
    <property type="protein sequence ID" value="QCT03203.1"/>
    <property type="molecule type" value="Genomic_DNA"/>
</dbReference>
<dbReference type="KEGG" id="palo:E6C60_2491"/>
<reference evidence="3 4" key="1">
    <citation type="submission" date="2019-05" db="EMBL/GenBank/DDBJ databases">
        <authorList>
            <person name="Chen C."/>
        </authorList>
    </citation>
    <scope>NUCLEOTIDE SEQUENCE [LARGE SCALE GENOMIC DNA]</scope>
    <source>
        <strain evidence="3 4">HB172198</strain>
    </source>
</reference>
<dbReference type="Gene3D" id="3.40.50.300">
    <property type="entry name" value="P-loop containing nucleotide triphosphate hydrolases"/>
    <property type="match status" value="1"/>
</dbReference>
<keyword evidence="2" id="KW-0067">ATP-binding</keyword>
<dbReference type="PANTHER" id="PTHR43384">
    <property type="entry name" value="SEPTUM SITE-DETERMINING PROTEIN MIND HOMOLOG, CHLOROPLASTIC-RELATED"/>
    <property type="match status" value="1"/>
</dbReference>
<evidence type="ECO:0000313" key="3">
    <source>
        <dbReference type="EMBL" id="QCT03203.1"/>
    </source>
</evidence>